<feature type="chain" id="PRO_5043348616" description="Chitin-binding type-1 domain-containing protein" evidence="1">
    <location>
        <begin position="29"/>
        <end position="141"/>
    </location>
</feature>
<sequence length="141" mass="14897">MTRVVLLLLPATVFITSLVITILPPAAADCGCAPYRTCSDCDGGKMTGPCCNAYGACGYGGGYCEPCYCDLDRCDDCFCFGTCASHNIRVTNYDDHHRNHNSSSRNVNNNVSTAAAPAPSWHLMENISSSSSVTSPSPSNA</sequence>
<evidence type="ECO:0000313" key="2">
    <source>
        <dbReference type="EMBL" id="CAL1414108.1"/>
    </source>
</evidence>
<reference evidence="2 3" key="1">
    <citation type="submission" date="2024-04" db="EMBL/GenBank/DDBJ databases">
        <authorList>
            <person name="Fracassetti M."/>
        </authorList>
    </citation>
    <scope>NUCLEOTIDE SEQUENCE [LARGE SCALE GENOMIC DNA]</scope>
</reference>
<name>A0AAV2GTJ0_9ROSI</name>
<gene>
    <name evidence="2" type="ORF">LTRI10_LOCUS53291</name>
</gene>
<evidence type="ECO:0000256" key="1">
    <source>
        <dbReference type="SAM" id="SignalP"/>
    </source>
</evidence>
<protein>
    <recommendedName>
        <fullName evidence="4">Chitin-binding type-1 domain-containing protein</fullName>
    </recommendedName>
</protein>
<proteinExistence type="predicted"/>
<accession>A0AAV2GTJ0</accession>
<feature type="signal peptide" evidence="1">
    <location>
        <begin position="1"/>
        <end position="28"/>
    </location>
</feature>
<organism evidence="2 3">
    <name type="scientific">Linum trigynum</name>
    <dbReference type="NCBI Taxonomy" id="586398"/>
    <lineage>
        <taxon>Eukaryota</taxon>
        <taxon>Viridiplantae</taxon>
        <taxon>Streptophyta</taxon>
        <taxon>Embryophyta</taxon>
        <taxon>Tracheophyta</taxon>
        <taxon>Spermatophyta</taxon>
        <taxon>Magnoliopsida</taxon>
        <taxon>eudicotyledons</taxon>
        <taxon>Gunneridae</taxon>
        <taxon>Pentapetalae</taxon>
        <taxon>rosids</taxon>
        <taxon>fabids</taxon>
        <taxon>Malpighiales</taxon>
        <taxon>Linaceae</taxon>
        <taxon>Linum</taxon>
    </lineage>
</organism>
<evidence type="ECO:0008006" key="4">
    <source>
        <dbReference type="Google" id="ProtNLM"/>
    </source>
</evidence>
<dbReference type="EMBL" id="OZ034822">
    <property type="protein sequence ID" value="CAL1414108.1"/>
    <property type="molecule type" value="Genomic_DNA"/>
</dbReference>
<keyword evidence="1" id="KW-0732">Signal</keyword>
<dbReference type="AlphaFoldDB" id="A0AAV2GTJ0"/>
<evidence type="ECO:0000313" key="3">
    <source>
        <dbReference type="Proteomes" id="UP001497516"/>
    </source>
</evidence>
<keyword evidence="3" id="KW-1185">Reference proteome</keyword>
<dbReference type="Proteomes" id="UP001497516">
    <property type="component" value="Chromosome 9"/>
</dbReference>